<keyword evidence="2" id="KW-1185">Reference proteome</keyword>
<reference evidence="2" key="1">
    <citation type="submission" date="2016-10" db="EMBL/GenBank/DDBJ databases">
        <authorList>
            <person name="Varghese N."/>
            <person name="Submissions S."/>
        </authorList>
    </citation>
    <scope>NUCLEOTIDE SEQUENCE [LARGE SCALE GENOMIC DNA]</scope>
    <source>
        <strain evidence="2">ATCC 25963</strain>
    </source>
</reference>
<protein>
    <submittedName>
        <fullName evidence="1">Uncharacterized protein</fullName>
    </submittedName>
</protein>
<evidence type="ECO:0000313" key="2">
    <source>
        <dbReference type="Proteomes" id="UP000199400"/>
    </source>
</evidence>
<dbReference type="EMBL" id="FOMX01000067">
    <property type="protein sequence ID" value="SFF41569.1"/>
    <property type="molecule type" value="Genomic_DNA"/>
</dbReference>
<organism evidence="1 2">
    <name type="scientific">Nannocystis exedens</name>
    <dbReference type="NCBI Taxonomy" id="54"/>
    <lineage>
        <taxon>Bacteria</taxon>
        <taxon>Pseudomonadati</taxon>
        <taxon>Myxococcota</taxon>
        <taxon>Polyangia</taxon>
        <taxon>Nannocystales</taxon>
        <taxon>Nannocystaceae</taxon>
        <taxon>Nannocystis</taxon>
    </lineage>
</organism>
<name>A0A1I2IGW3_9BACT</name>
<dbReference type="AlphaFoldDB" id="A0A1I2IGW3"/>
<dbReference type="PROSITE" id="PS51257">
    <property type="entry name" value="PROKAR_LIPOPROTEIN"/>
    <property type="match status" value="1"/>
</dbReference>
<accession>A0A1I2IGW3</accession>
<proteinExistence type="predicted"/>
<evidence type="ECO:0000313" key="1">
    <source>
        <dbReference type="EMBL" id="SFF41569.1"/>
    </source>
</evidence>
<dbReference type="Proteomes" id="UP000199400">
    <property type="component" value="Unassembled WGS sequence"/>
</dbReference>
<gene>
    <name evidence="1" type="ORF">SAMN02745121_08714</name>
</gene>
<sequence>MRPRVSRPSLLGAVLVACQPAIPEPIWEGEYLHYGTTTDAPVCRGSFVLQERHAVELARMMGFELPDIIRFTRIKSRQIRKYCGRRARGCAWDEEPYAFMAESSYNFHEITHVVANLGGLSGPTAFNEGLAEVFQDSSASINAGTPLAQVLHGDVDDVMDYHTAGRFVRFLIERHDLALFVEFMRSTWRTAEFDEFAPIFAEVFGEPIEAAMADFADYPNCSSGSNRMALLECNLPPQPWDGATLTLGADVSCERDDVLGPDKIGLMRTSRAFEIAEAGSYRLSAPASTEWFFLRVAKCGSCWDSFELPMVPGMSEAHELTPGRYYVEFGRRVDEPTELSLQIEQL</sequence>